<dbReference type="FunFam" id="3.30.200.20:FF:000052">
    <property type="entry name" value="Serine/threonine-protein kinase RIO2"/>
    <property type="match status" value="1"/>
</dbReference>
<evidence type="ECO:0000259" key="16">
    <source>
        <dbReference type="SMART" id="SM00090"/>
    </source>
</evidence>
<dbReference type="InterPro" id="IPR018934">
    <property type="entry name" value="RIO_dom"/>
</dbReference>
<feature type="compositionally biased region" description="Basic and acidic residues" evidence="15">
    <location>
        <begin position="323"/>
        <end position="336"/>
    </location>
</feature>
<dbReference type="Proteomes" id="UP000027195">
    <property type="component" value="Unassembled WGS sequence"/>
</dbReference>
<gene>
    <name evidence="17" type="ORF">BOTBODRAFT_37161</name>
</gene>
<keyword evidence="7" id="KW-0547">Nucleotide-binding</keyword>
<feature type="compositionally biased region" description="Gly residues" evidence="15">
    <location>
        <begin position="358"/>
        <end position="368"/>
    </location>
</feature>
<keyword evidence="10" id="KW-0460">Magnesium</keyword>
<feature type="compositionally biased region" description="Basic residues" evidence="15">
    <location>
        <begin position="443"/>
        <end position="452"/>
    </location>
</feature>
<dbReference type="InterPro" id="IPR036388">
    <property type="entry name" value="WH-like_DNA-bd_sf"/>
</dbReference>
<evidence type="ECO:0000256" key="11">
    <source>
        <dbReference type="ARBA" id="ARBA00047899"/>
    </source>
</evidence>
<dbReference type="Gene3D" id="1.10.510.10">
    <property type="entry name" value="Transferase(Phosphotransferase) domain 1"/>
    <property type="match status" value="1"/>
</dbReference>
<dbReference type="GO" id="GO:0030490">
    <property type="term" value="P:maturation of SSU-rRNA"/>
    <property type="evidence" value="ECO:0007669"/>
    <property type="project" value="TreeGrafter"/>
</dbReference>
<dbReference type="Pfam" id="PF09202">
    <property type="entry name" value="Rio2_N"/>
    <property type="match status" value="1"/>
</dbReference>
<evidence type="ECO:0000256" key="12">
    <source>
        <dbReference type="ARBA" id="ARBA00048679"/>
    </source>
</evidence>
<evidence type="ECO:0000256" key="14">
    <source>
        <dbReference type="ARBA" id="ARBA00068837"/>
    </source>
</evidence>
<dbReference type="FunCoup" id="A0A067M3G5">
    <property type="interactions" value="818"/>
</dbReference>
<dbReference type="InParanoid" id="A0A067M3G5"/>
<dbReference type="PANTHER" id="PTHR45852">
    <property type="entry name" value="SER/THR-PROTEIN KINASE RIO2"/>
    <property type="match status" value="1"/>
</dbReference>
<evidence type="ECO:0000256" key="1">
    <source>
        <dbReference type="ARBA" id="ARBA00001946"/>
    </source>
</evidence>
<dbReference type="InterPro" id="IPR011009">
    <property type="entry name" value="Kinase-like_dom_sf"/>
</dbReference>
<dbReference type="PANTHER" id="PTHR45852:SF1">
    <property type="entry name" value="SERINE_THREONINE-PROTEIN KINASE RIO2"/>
    <property type="match status" value="1"/>
</dbReference>
<proteinExistence type="inferred from homology"/>
<dbReference type="STRING" id="930990.A0A067M3G5"/>
<dbReference type="EC" id="2.7.11.1" evidence="3"/>
<evidence type="ECO:0000256" key="15">
    <source>
        <dbReference type="SAM" id="MobiDB-lite"/>
    </source>
</evidence>
<dbReference type="EMBL" id="KL198080">
    <property type="protein sequence ID" value="KDQ09250.1"/>
    <property type="molecule type" value="Genomic_DNA"/>
</dbReference>
<evidence type="ECO:0000256" key="8">
    <source>
        <dbReference type="ARBA" id="ARBA00022777"/>
    </source>
</evidence>
<evidence type="ECO:0000256" key="6">
    <source>
        <dbReference type="ARBA" id="ARBA00022723"/>
    </source>
</evidence>
<comment type="cofactor">
    <cofactor evidence="1">
        <name>Mg(2+)</name>
        <dbReference type="ChEBI" id="CHEBI:18420"/>
    </cofactor>
</comment>
<evidence type="ECO:0000256" key="7">
    <source>
        <dbReference type="ARBA" id="ARBA00022741"/>
    </source>
</evidence>
<dbReference type="InterPro" id="IPR000687">
    <property type="entry name" value="RIO_kinase"/>
</dbReference>
<dbReference type="OrthoDB" id="10258631at2759"/>
<dbReference type="SUPFAM" id="SSF46785">
    <property type="entry name" value="Winged helix' DNA-binding domain"/>
    <property type="match status" value="1"/>
</dbReference>
<dbReference type="GO" id="GO:0004674">
    <property type="term" value="F:protein serine/threonine kinase activity"/>
    <property type="evidence" value="ECO:0007669"/>
    <property type="project" value="UniProtKB-KW"/>
</dbReference>
<dbReference type="Pfam" id="PF01163">
    <property type="entry name" value="RIO1"/>
    <property type="match status" value="1"/>
</dbReference>
<sequence>MKLDATDLRYVTADEFRVLTAAEIGSKNHEVIPTPLIAQISGLRSGGVNKILGSLAKRNLVARVQNAKYDGYRLTYGGYDYLAMRALSKRDSLFSVGNQIGVGKESDIYVVADAEGNQMVLKLHRLGRISFRAIKSKRDYLGKRKSASWMYMSRLSAQKEWAFMKVLHEHGFPVPKPIDQARHCILMGLIDAYPLRQINEVPSPGKLYSILMDLIVRFARVGLIHGDYNEFNILIHRETGEPVVIDFPQMVSTSHENAEWYFNRDVECIRTFFRRRFRYESALYPKFKASLNNEDVEGFKLDVEVAASGFRSRDQKVLEEYMKSVQEDEESGHGNEEESEEGEESEDGESEDEEGGVVEDGGSGGVVDGGETKVLPPDDIEEPASQPSDEDRDEETPPRTSSPLGELADQTAKLDVGESRARGQQSTLKEIVSNDLSRNARRDSKHHSKKGARLVGRAKGSKAKQDTRVKLGDGKFWD</sequence>
<evidence type="ECO:0000256" key="2">
    <source>
        <dbReference type="ARBA" id="ARBA00009196"/>
    </source>
</evidence>
<dbReference type="SMART" id="SM00090">
    <property type="entry name" value="RIO"/>
    <property type="match status" value="1"/>
</dbReference>
<protein>
    <recommendedName>
        <fullName evidence="13">Serine/threonine-protein kinase RIO2</fullName>
        <ecNumber evidence="3">2.7.11.1</ecNumber>
    </recommendedName>
    <alternativeName>
        <fullName evidence="14">Serine/threonine-protein kinase rio2</fullName>
    </alternativeName>
</protein>
<dbReference type="Gene3D" id="1.10.10.10">
    <property type="entry name" value="Winged helix-like DNA-binding domain superfamily/Winged helix DNA-binding domain"/>
    <property type="match status" value="1"/>
</dbReference>
<feature type="compositionally biased region" description="Basic and acidic residues" evidence="15">
    <location>
        <begin position="463"/>
        <end position="478"/>
    </location>
</feature>
<feature type="region of interest" description="Disordered" evidence="15">
    <location>
        <begin position="323"/>
        <end position="478"/>
    </location>
</feature>
<dbReference type="FunFam" id="1.10.10.10:FF:000053">
    <property type="entry name" value="Serine/threonine-protein kinase RIO2"/>
    <property type="match status" value="1"/>
</dbReference>
<evidence type="ECO:0000256" key="4">
    <source>
        <dbReference type="ARBA" id="ARBA00022527"/>
    </source>
</evidence>
<evidence type="ECO:0000256" key="9">
    <source>
        <dbReference type="ARBA" id="ARBA00022840"/>
    </source>
</evidence>
<dbReference type="GO" id="GO:0005524">
    <property type="term" value="F:ATP binding"/>
    <property type="evidence" value="ECO:0007669"/>
    <property type="project" value="UniProtKB-KW"/>
</dbReference>
<dbReference type="InterPro" id="IPR036390">
    <property type="entry name" value="WH_DNA-bd_sf"/>
</dbReference>
<reference evidence="18" key="1">
    <citation type="journal article" date="2014" name="Proc. Natl. Acad. Sci. U.S.A.">
        <title>Extensive sampling of basidiomycete genomes demonstrates inadequacy of the white-rot/brown-rot paradigm for wood decay fungi.</title>
        <authorList>
            <person name="Riley R."/>
            <person name="Salamov A.A."/>
            <person name="Brown D.W."/>
            <person name="Nagy L.G."/>
            <person name="Floudas D."/>
            <person name="Held B.W."/>
            <person name="Levasseur A."/>
            <person name="Lombard V."/>
            <person name="Morin E."/>
            <person name="Otillar R."/>
            <person name="Lindquist E.A."/>
            <person name="Sun H."/>
            <person name="LaButti K.M."/>
            <person name="Schmutz J."/>
            <person name="Jabbour D."/>
            <person name="Luo H."/>
            <person name="Baker S.E."/>
            <person name="Pisabarro A.G."/>
            <person name="Walton J.D."/>
            <person name="Blanchette R.A."/>
            <person name="Henrissat B."/>
            <person name="Martin F."/>
            <person name="Cullen D."/>
            <person name="Hibbett D.S."/>
            <person name="Grigoriev I.V."/>
        </authorList>
    </citation>
    <scope>NUCLEOTIDE SEQUENCE [LARGE SCALE GENOMIC DNA]</scope>
    <source>
        <strain evidence="18">FD-172 SS1</strain>
    </source>
</reference>
<keyword evidence="8" id="KW-0418">Kinase</keyword>
<keyword evidence="4" id="KW-0723">Serine/threonine-protein kinase</keyword>
<keyword evidence="9" id="KW-0067">ATP-binding</keyword>
<evidence type="ECO:0000256" key="10">
    <source>
        <dbReference type="ARBA" id="ARBA00022842"/>
    </source>
</evidence>
<evidence type="ECO:0000256" key="13">
    <source>
        <dbReference type="ARBA" id="ARBA00068353"/>
    </source>
</evidence>
<evidence type="ECO:0000256" key="5">
    <source>
        <dbReference type="ARBA" id="ARBA00022679"/>
    </source>
</evidence>
<dbReference type="GO" id="GO:0005634">
    <property type="term" value="C:nucleus"/>
    <property type="evidence" value="ECO:0007669"/>
    <property type="project" value="TreeGrafter"/>
</dbReference>
<dbReference type="CDD" id="cd05144">
    <property type="entry name" value="RIO2_C"/>
    <property type="match status" value="1"/>
</dbReference>
<feature type="domain" description="RIO kinase" evidence="16">
    <location>
        <begin position="65"/>
        <end position="292"/>
    </location>
</feature>
<keyword evidence="18" id="KW-1185">Reference proteome</keyword>
<organism evidence="17 18">
    <name type="scientific">Botryobasidium botryosum (strain FD-172 SS1)</name>
    <dbReference type="NCBI Taxonomy" id="930990"/>
    <lineage>
        <taxon>Eukaryota</taxon>
        <taxon>Fungi</taxon>
        <taxon>Dikarya</taxon>
        <taxon>Basidiomycota</taxon>
        <taxon>Agaricomycotina</taxon>
        <taxon>Agaricomycetes</taxon>
        <taxon>Cantharellales</taxon>
        <taxon>Botryobasidiaceae</taxon>
        <taxon>Botryobasidium</taxon>
    </lineage>
</organism>
<dbReference type="SUPFAM" id="SSF56112">
    <property type="entry name" value="Protein kinase-like (PK-like)"/>
    <property type="match status" value="1"/>
</dbReference>
<dbReference type="GO" id="GO:0030688">
    <property type="term" value="C:preribosome, small subunit precursor"/>
    <property type="evidence" value="ECO:0007669"/>
    <property type="project" value="TreeGrafter"/>
</dbReference>
<evidence type="ECO:0000313" key="17">
    <source>
        <dbReference type="EMBL" id="KDQ09250.1"/>
    </source>
</evidence>
<name>A0A067M3G5_BOTB1</name>
<dbReference type="InterPro" id="IPR030484">
    <property type="entry name" value="Rio2"/>
</dbReference>
<feature type="compositionally biased region" description="Acidic residues" evidence="15">
    <location>
        <begin position="378"/>
        <end position="394"/>
    </location>
</feature>
<dbReference type="HOGENOM" id="CLU_018693_0_1_1"/>
<dbReference type="InterPro" id="IPR015285">
    <property type="entry name" value="RIO2_wHTH_N"/>
</dbReference>
<comment type="similarity">
    <text evidence="2">Belongs to the protein kinase superfamily. RIO-type Ser/Thr kinase family.</text>
</comment>
<accession>A0A067M3G5</accession>
<dbReference type="AlphaFoldDB" id="A0A067M3G5"/>
<dbReference type="GO" id="GO:0046872">
    <property type="term" value="F:metal ion binding"/>
    <property type="evidence" value="ECO:0007669"/>
    <property type="project" value="UniProtKB-KW"/>
</dbReference>
<comment type="catalytic activity">
    <reaction evidence="11">
        <text>L-threonyl-[protein] + ATP = O-phospho-L-threonyl-[protein] + ADP + H(+)</text>
        <dbReference type="Rhea" id="RHEA:46608"/>
        <dbReference type="Rhea" id="RHEA-COMP:11060"/>
        <dbReference type="Rhea" id="RHEA-COMP:11605"/>
        <dbReference type="ChEBI" id="CHEBI:15378"/>
        <dbReference type="ChEBI" id="CHEBI:30013"/>
        <dbReference type="ChEBI" id="CHEBI:30616"/>
        <dbReference type="ChEBI" id="CHEBI:61977"/>
        <dbReference type="ChEBI" id="CHEBI:456216"/>
        <dbReference type="EC" id="2.7.11.1"/>
    </reaction>
</comment>
<dbReference type="Gene3D" id="3.30.200.20">
    <property type="entry name" value="Phosphorylase Kinase, domain 1"/>
    <property type="match status" value="1"/>
</dbReference>
<keyword evidence="6" id="KW-0479">Metal-binding</keyword>
<keyword evidence="5" id="KW-0808">Transferase</keyword>
<evidence type="ECO:0000313" key="18">
    <source>
        <dbReference type="Proteomes" id="UP000027195"/>
    </source>
</evidence>
<dbReference type="GO" id="GO:0005829">
    <property type="term" value="C:cytosol"/>
    <property type="evidence" value="ECO:0007669"/>
    <property type="project" value="TreeGrafter"/>
</dbReference>
<feature type="compositionally biased region" description="Acidic residues" evidence="15">
    <location>
        <begin position="337"/>
        <end position="357"/>
    </location>
</feature>
<comment type="catalytic activity">
    <reaction evidence="12">
        <text>L-seryl-[protein] + ATP = O-phospho-L-seryl-[protein] + ADP + H(+)</text>
        <dbReference type="Rhea" id="RHEA:17989"/>
        <dbReference type="Rhea" id="RHEA-COMP:9863"/>
        <dbReference type="Rhea" id="RHEA-COMP:11604"/>
        <dbReference type="ChEBI" id="CHEBI:15378"/>
        <dbReference type="ChEBI" id="CHEBI:29999"/>
        <dbReference type="ChEBI" id="CHEBI:30616"/>
        <dbReference type="ChEBI" id="CHEBI:83421"/>
        <dbReference type="ChEBI" id="CHEBI:456216"/>
        <dbReference type="EC" id="2.7.11.1"/>
    </reaction>
</comment>
<evidence type="ECO:0000256" key="3">
    <source>
        <dbReference type="ARBA" id="ARBA00012513"/>
    </source>
</evidence>